<dbReference type="Pfam" id="PF01172">
    <property type="entry name" value="SBDS_N"/>
    <property type="match status" value="1"/>
</dbReference>
<evidence type="ECO:0000256" key="5">
    <source>
        <dbReference type="ARBA" id="ARBA00022517"/>
    </source>
</evidence>
<gene>
    <name evidence="9" type="ORF">AV274_2793</name>
</gene>
<evidence type="ECO:0000256" key="6">
    <source>
        <dbReference type="ARBA" id="ARBA00023242"/>
    </source>
</evidence>
<evidence type="ECO:0000256" key="3">
    <source>
        <dbReference type="ARBA" id="ARBA00007433"/>
    </source>
</evidence>
<dbReference type="InterPro" id="IPR036236">
    <property type="entry name" value="Znf_C2H2_sf"/>
</dbReference>
<dbReference type="InterPro" id="IPR037188">
    <property type="entry name" value="Sdo1/SBDS_central_sf"/>
</dbReference>
<dbReference type="Proteomes" id="UP000078348">
    <property type="component" value="Unassembled WGS sequence"/>
</dbReference>
<dbReference type="SUPFAM" id="SSF89895">
    <property type="entry name" value="FYSH domain"/>
    <property type="match status" value="1"/>
</dbReference>
<dbReference type="InterPro" id="IPR036786">
    <property type="entry name" value="Ribosome_mat_SBDS_N_sf"/>
</dbReference>
<evidence type="ECO:0000256" key="4">
    <source>
        <dbReference type="ARBA" id="ARBA00022490"/>
    </source>
</evidence>
<dbReference type="SUPFAM" id="SSF109728">
    <property type="entry name" value="Hypothetical protein AF0491, middle domain"/>
    <property type="match status" value="1"/>
</dbReference>
<dbReference type="GO" id="GO:0008270">
    <property type="term" value="F:zinc ion binding"/>
    <property type="evidence" value="ECO:0007669"/>
    <property type="project" value="InterPro"/>
</dbReference>
<dbReference type="PANTHER" id="PTHR10927:SF1">
    <property type="entry name" value="RIBOSOME MATURATION PROTEIN SBDS"/>
    <property type="match status" value="1"/>
</dbReference>
<dbReference type="PANTHER" id="PTHR10927">
    <property type="entry name" value="RIBOSOME MATURATION PROTEIN SBDS"/>
    <property type="match status" value="1"/>
</dbReference>
<dbReference type="AlphaFoldDB" id="A0A196SHL3"/>
<dbReference type="GO" id="GO:0003676">
    <property type="term" value="F:nucleic acid binding"/>
    <property type="evidence" value="ECO:0007669"/>
    <property type="project" value="InterPro"/>
</dbReference>
<sequence length="339" mass="38209">MSRIIQPVGKIKLTNVAVIRYEYKGKRFEIACYKNKIVNWRNGVEKDIDEVLQIPYVFTNASKGIHASKEDLMKCFGTSDTTQISRIILDKGTEQISGKEREHQLQSISTEVATLISEMCYNPDTDAVFTVGMIQRAMKESHVNLKLNQPAKKQALETIAILKKTMRIERKQMLIRLVGRKRTEGAIKELCEAEGIQIVSREEGEQVTFVLVIDTKNYKTVEAFCADHPSCTCEILQRQYIPEEKPAAPAAPASPVTPAVPVAEAAAEPAALQTSRFKCSTCQAGFQDTGAYREHFRSDWHRFNLKRKNKGLSSLSEEDYNLLDDAERELFLSQDSIAT</sequence>
<dbReference type="SUPFAM" id="SSF57667">
    <property type="entry name" value="beta-beta-alpha zinc fingers"/>
    <property type="match status" value="1"/>
</dbReference>
<name>A0A196SHL3_BLAHN</name>
<keyword evidence="6" id="KW-0539">Nucleus</keyword>
<dbReference type="GO" id="GO:0042256">
    <property type="term" value="P:cytosolic ribosome assembly"/>
    <property type="evidence" value="ECO:0007669"/>
    <property type="project" value="InterPro"/>
</dbReference>
<organism evidence="9 10">
    <name type="scientific">Blastocystis sp. subtype 1 (strain ATCC 50177 / NandII)</name>
    <dbReference type="NCBI Taxonomy" id="478820"/>
    <lineage>
        <taxon>Eukaryota</taxon>
        <taxon>Sar</taxon>
        <taxon>Stramenopiles</taxon>
        <taxon>Bigyra</taxon>
        <taxon>Opalozoa</taxon>
        <taxon>Opalinata</taxon>
        <taxon>Blastocystidae</taxon>
        <taxon>Blastocystis</taxon>
    </lineage>
</organism>
<dbReference type="InterPro" id="IPR013087">
    <property type="entry name" value="Znf_C2H2_type"/>
</dbReference>
<proteinExistence type="inferred from homology"/>
<evidence type="ECO:0000259" key="8">
    <source>
        <dbReference type="PROSITE" id="PS00028"/>
    </source>
</evidence>
<dbReference type="GO" id="GO:0005737">
    <property type="term" value="C:cytoplasm"/>
    <property type="evidence" value="ECO:0007669"/>
    <property type="project" value="UniProtKB-SubCell"/>
</dbReference>
<evidence type="ECO:0000256" key="1">
    <source>
        <dbReference type="ARBA" id="ARBA00004123"/>
    </source>
</evidence>
<dbReference type="InterPro" id="IPR002140">
    <property type="entry name" value="Sdo1/SBDS"/>
</dbReference>
<keyword evidence="10" id="KW-1185">Reference proteome</keyword>
<keyword evidence="5" id="KW-0690">Ribosome biogenesis</keyword>
<dbReference type="Pfam" id="PF09377">
    <property type="entry name" value="SBDS_domain_II"/>
    <property type="match status" value="1"/>
</dbReference>
<dbReference type="InterPro" id="IPR003604">
    <property type="entry name" value="Matrin/U1-like-C_Znf_C2H2"/>
</dbReference>
<dbReference type="EMBL" id="LXWW01000139">
    <property type="protein sequence ID" value="OAO15454.1"/>
    <property type="molecule type" value="Genomic_DNA"/>
</dbReference>
<reference evidence="9 10" key="1">
    <citation type="submission" date="2016-05" db="EMBL/GenBank/DDBJ databases">
        <title>Nuclear genome of Blastocystis sp. subtype 1 NandII.</title>
        <authorList>
            <person name="Gentekaki E."/>
            <person name="Curtis B."/>
            <person name="Stairs C."/>
            <person name="Eme L."/>
            <person name="Herman E."/>
            <person name="Klimes V."/>
            <person name="Arias M.C."/>
            <person name="Elias M."/>
            <person name="Hilliou F."/>
            <person name="Klute M."/>
            <person name="Malik S.-B."/>
            <person name="Pightling A."/>
            <person name="Rachubinski R."/>
            <person name="Salas D."/>
            <person name="Schlacht A."/>
            <person name="Suga H."/>
            <person name="Archibald J."/>
            <person name="Ball S.G."/>
            <person name="Clark G."/>
            <person name="Dacks J."/>
            <person name="Van Der Giezen M."/>
            <person name="Tsaousis A."/>
            <person name="Roger A."/>
        </authorList>
    </citation>
    <scope>NUCLEOTIDE SEQUENCE [LARGE SCALE GENOMIC DNA]</scope>
    <source>
        <strain evidence="10">ATCC 50177 / NandII</strain>
    </source>
</reference>
<dbReference type="Gene3D" id="3.30.1250.10">
    <property type="entry name" value="Ribosome maturation protein SBDS, N-terminal domain"/>
    <property type="match status" value="1"/>
</dbReference>
<dbReference type="InterPro" id="IPR018023">
    <property type="entry name" value="Ribosome_mat_SBDS_CS"/>
</dbReference>
<evidence type="ECO:0000313" key="9">
    <source>
        <dbReference type="EMBL" id="OAO15454.1"/>
    </source>
</evidence>
<dbReference type="InterPro" id="IPR018978">
    <property type="entry name" value="SDO1/SBDS_central"/>
</dbReference>
<comment type="similarity">
    <text evidence="3">Belongs to the SDO1/SBDS family.</text>
</comment>
<dbReference type="PROSITE" id="PS01267">
    <property type="entry name" value="UPF0023"/>
    <property type="match status" value="1"/>
</dbReference>
<dbReference type="InterPro" id="IPR039100">
    <property type="entry name" value="Sdo1/SBDS-like"/>
</dbReference>
<dbReference type="STRING" id="478820.A0A196SHL3"/>
<dbReference type="SMART" id="SM00451">
    <property type="entry name" value="ZnF_U1"/>
    <property type="match status" value="1"/>
</dbReference>
<comment type="caution">
    <text evidence="9">The sequence shown here is derived from an EMBL/GenBank/DDBJ whole genome shotgun (WGS) entry which is preliminary data.</text>
</comment>
<keyword evidence="4" id="KW-0963">Cytoplasm</keyword>
<evidence type="ECO:0000256" key="7">
    <source>
        <dbReference type="ARBA" id="ARBA00049708"/>
    </source>
</evidence>
<accession>A0A196SHL3</accession>
<feature type="domain" description="C2H2-type" evidence="8">
    <location>
        <begin position="279"/>
        <end position="301"/>
    </location>
</feature>
<protein>
    <submittedName>
        <fullName evidence="9">Ribosome maturation protein SBDS</fullName>
    </submittedName>
</protein>
<dbReference type="GO" id="GO:0005634">
    <property type="term" value="C:nucleus"/>
    <property type="evidence" value="ECO:0007669"/>
    <property type="project" value="UniProtKB-SubCell"/>
</dbReference>
<evidence type="ECO:0000256" key="2">
    <source>
        <dbReference type="ARBA" id="ARBA00004496"/>
    </source>
</evidence>
<dbReference type="NCBIfam" id="TIGR00291">
    <property type="entry name" value="RNA_SBDS"/>
    <property type="match status" value="1"/>
</dbReference>
<comment type="subunit">
    <text evidence="7">Associates with the 60S ribosomal subunit.</text>
</comment>
<dbReference type="InterPro" id="IPR019783">
    <property type="entry name" value="SDO1/SBDS_N"/>
</dbReference>
<dbReference type="Gene3D" id="1.10.10.900">
    <property type="entry name" value="SBDS protein C-terminal domain, subdomain 1"/>
    <property type="match status" value="1"/>
</dbReference>
<comment type="subcellular location">
    <subcellularLocation>
        <location evidence="2">Cytoplasm</location>
    </subcellularLocation>
    <subcellularLocation>
        <location evidence="1">Nucleus</location>
    </subcellularLocation>
</comment>
<dbReference type="OrthoDB" id="10253092at2759"/>
<evidence type="ECO:0000313" key="10">
    <source>
        <dbReference type="Proteomes" id="UP000078348"/>
    </source>
</evidence>
<dbReference type="PROSITE" id="PS00028">
    <property type="entry name" value="ZINC_FINGER_C2H2_1"/>
    <property type="match status" value="1"/>
</dbReference>